<accession>A0AAU7Y3C2</accession>
<reference evidence="1" key="1">
    <citation type="submission" date="2023-08" db="EMBL/GenBank/DDBJ databases">
        <title>Increased levels of nutrients transform a symbiont into a lethal pathobiont.</title>
        <authorList>
            <person name="Lachnit T."/>
            <person name="Ulrich L."/>
            <person name="Willmer F.M."/>
            <person name="Hasenbein T."/>
            <person name="Steiner L.X."/>
            <person name="Wolters M."/>
            <person name="Herbst E.M."/>
            <person name="Deines P."/>
        </authorList>
    </citation>
    <scope>NUCLEOTIDE SEQUENCE</scope>
    <source>
        <strain evidence="1">T3</strain>
    </source>
</reference>
<organism evidence="1">
    <name type="scientific">Pseudomonas solani</name>
    <dbReference type="NCBI Taxonomy" id="2731552"/>
    <lineage>
        <taxon>Bacteria</taxon>
        <taxon>Pseudomonadati</taxon>
        <taxon>Pseudomonadota</taxon>
        <taxon>Gammaproteobacteria</taxon>
        <taxon>Pseudomonadales</taxon>
        <taxon>Pseudomonadaceae</taxon>
        <taxon>Pseudomonas</taxon>
    </lineage>
</organism>
<sequence>MTLQRLRQRPRRHLLVLLSVLASGLAPASLWYGTRSTQMIDGQYAANGQVVLESGQVLDIVHWTLFRDGRFYTMTRYGRSLLETSGRVERDLIGHLSLLVESGGLTDALQTSGNDDEVMLNLLYSNQRGSRIRMEPLGDCFWAVETRHIFCPQKSRGPFRRANEAL</sequence>
<dbReference type="EMBL" id="CP158373">
    <property type="protein sequence ID" value="XBY63502.1"/>
    <property type="molecule type" value="Genomic_DNA"/>
</dbReference>
<protein>
    <submittedName>
        <fullName evidence="1">Uncharacterized protein</fullName>
    </submittedName>
</protein>
<name>A0AAU7Y3C2_9PSED</name>
<dbReference type="RefSeq" id="WP_350447087.1">
    <property type="nucleotide sequence ID" value="NZ_CP158373.1"/>
</dbReference>
<gene>
    <name evidence="1" type="ORF">ABS648_26780</name>
</gene>
<evidence type="ECO:0000313" key="1">
    <source>
        <dbReference type="EMBL" id="XBY63502.1"/>
    </source>
</evidence>
<dbReference type="AlphaFoldDB" id="A0AAU7Y3C2"/>
<proteinExistence type="predicted"/>